<dbReference type="AlphaFoldDB" id="A0A369QLS1"/>
<dbReference type="InterPro" id="IPR022791">
    <property type="entry name" value="L-PG_synthase/AglD"/>
</dbReference>
<feature type="transmembrane region" description="Helical" evidence="6">
    <location>
        <begin position="125"/>
        <end position="143"/>
    </location>
</feature>
<dbReference type="PANTHER" id="PTHR39087:SF2">
    <property type="entry name" value="UPF0104 MEMBRANE PROTEIN MJ1595"/>
    <property type="match status" value="1"/>
</dbReference>
<keyword evidence="5 6" id="KW-0472">Membrane</keyword>
<sequence>MKTLVTVSKYILLISLSVLLMWYALKGIDFTLVWKQLQHINYFWIGVSLLLAFAGYCSRAYRWKMQLEPLGYHLSASETYHAMMVGYLANLVLPRAGEVIRCSILRKTCNVTVKASFGTVITERLLDMLMLLLLIGAAFLIEFDRIHAFFWNMFADKVAGYGTKSDWLYRLGGSLVLVSVIGSALLYFFREKLKRNALYLKIKNFITGVAEGIFSILKLKNKAAFIAHTLFVWFTYFLTGYVGFLALPGTADLSLGAALSVLVVGSLGMSAPVQGGIGVFHIMVRSTLLLYSLPKETGMAYALVTHTSQTLFVVILGGISFVYSMFHGTAVKQNPEMELEVNSVIYDKHAK</sequence>
<evidence type="ECO:0000256" key="2">
    <source>
        <dbReference type="ARBA" id="ARBA00022475"/>
    </source>
</evidence>
<evidence type="ECO:0000256" key="3">
    <source>
        <dbReference type="ARBA" id="ARBA00022692"/>
    </source>
</evidence>
<protein>
    <submittedName>
        <fullName evidence="7">Uncharacterized protein</fullName>
    </submittedName>
</protein>
<name>A0A369QLS1_9BACT</name>
<dbReference type="Pfam" id="PF03706">
    <property type="entry name" value="LPG_synthase_TM"/>
    <property type="match status" value="1"/>
</dbReference>
<feature type="transmembrane region" description="Helical" evidence="6">
    <location>
        <begin position="225"/>
        <end position="247"/>
    </location>
</feature>
<evidence type="ECO:0000256" key="5">
    <source>
        <dbReference type="ARBA" id="ARBA00023136"/>
    </source>
</evidence>
<dbReference type="GO" id="GO:0005886">
    <property type="term" value="C:plasma membrane"/>
    <property type="evidence" value="ECO:0007669"/>
    <property type="project" value="UniProtKB-SubCell"/>
</dbReference>
<dbReference type="EMBL" id="QASA01000001">
    <property type="protein sequence ID" value="RDC65871.1"/>
    <property type="molecule type" value="Genomic_DNA"/>
</dbReference>
<evidence type="ECO:0000313" key="8">
    <source>
        <dbReference type="Proteomes" id="UP000253919"/>
    </source>
</evidence>
<keyword evidence="4 6" id="KW-1133">Transmembrane helix</keyword>
<reference evidence="7 8" key="1">
    <citation type="submission" date="2018-04" db="EMBL/GenBank/DDBJ databases">
        <title>Adhaeribacter sp. HMF7616 genome sequencing and assembly.</title>
        <authorList>
            <person name="Kang H."/>
            <person name="Kang J."/>
            <person name="Cha I."/>
            <person name="Kim H."/>
            <person name="Joh K."/>
        </authorList>
    </citation>
    <scope>NUCLEOTIDE SEQUENCE [LARGE SCALE GENOMIC DNA]</scope>
    <source>
        <strain evidence="7 8">HMF7616</strain>
    </source>
</reference>
<feature type="transmembrane region" description="Helical" evidence="6">
    <location>
        <begin position="301"/>
        <end position="326"/>
    </location>
</feature>
<feature type="transmembrane region" description="Helical" evidence="6">
    <location>
        <begin position="7"/>
        <end position="25"/>
    </location>
</feature>
<organism evidence="7 8">
    <name type="scientific">Adhaeribacter pallidiroseus</name>
    <dbReference type="NCBI Taxonomy" id="2072847"/>
    <lineage>
        <taxon>Bacteria</taxon>
        <taxon>Pseudomonadati</taxon>
        <taxon>Bacteroidota</taxon>
        <taxon>Cytophagia</taxon>
        <taxon>Cytophagales</taxon>
        <taxon>Hymenobacteraceae</taxon>
        <taxon>Adhaeribacter</taxon>
    </lineage>
</organism>
<dbReference type="Proteomes" id="UP000253919">
    <property type="component" value="Unassembled WGS sequence"/>
</dbReference>
<feature type="transmembrane region" description="Helical" evidence="6">
    <location>
        <begin position="40"/>
        <end position="57"/>
    </location>
</feature>
<evidence type="ECO:0000256" key="1">
    <source>
        <dbReference type="ARBA" id="ARBA00004651"/>
    </source>
</evidence>
<feature type="transmembrane region" description="Helical" evidence="6">
    <location>
        <begin position="167"/>
        <end position="189"/>
    </location>
</feature>
<evidence type="ECO:0000256" key="4">
    <source>
        <dbReference type="ARBA" id="ARBA00022989"/>
    </source>
</evidence>
<evidence type="ECO:0000256" key="6">
    <source>
        <dbReference type="SAM" id="Phobius"/>
    </source>
</evidence>
<accession>A0A369QLS1</accession>
<keyword evidence="3 6" id="KW-0812">Transmembrane</keyword>
<proteinExistence type="predicted"/>
<gene>
    <name evidence="7" type="ORF">AHMF7616_04502</name>
</gene>
<feature type="transmembrane region" description="Helical" evidence="6">
    <location>
        <begin position="253"/>
        <end position="280"/>
    </location>
</feature>
<dbReference type="NCBIfam" id="TIGR00374">
    <property type="entry name" value="flippase-like domain"/>
    <property type="match status" value="1"/>
</dbReference>
<dbReference type="RefSeq" id="WP_115374817.1">
    <property type="nucleotide sequence ID" value="NZ_QASA01000001.1"/>
</dbReference>
<keyword evidence="8" id="KW-1185">Reference proteome</keyword>
<evidence type="ECO:0000313" key="7">
    <source>
        <dbReference type="EMBL" id="RDC65871.1"/>
    </source>
</evidence>
<dbReference type="OrthoDB" id="9812094at2"/>
<keyword evidence="2" id="KW-1003">Cell membrane</keyword>
<comment type="caution">
    <text evidence="7">The sequence shown here is derived from an EMBL/GenBank/DDBJ whole genome shotgun (WGS) entry which is preliminary data.</text>
</comment>
<comment type="subcellular location">
    <subcellularLocation>
        <location evidence="1">Cell membrane</location>
        <topology evidence="1">Multi-pass membrane protein</topology>
    </subcellularLocation>
</comment>
<dbReference type="PANTHER" id="PTHR39087">
    <property type="entry name" value="UPF0104 MEMBRANE PROTEIN MJ1595"/>
    <property type="match status" value="1"/>
</dbReference>